<evidence type="ECO:0000256" key="6">
    <source>
        <dbReference type="ARBA" id="ARBA00023145"/>
    </source>
</evidence>
<keyword evidence="7" id="KW-0594">Phospholipid biosynthesis</keyword>
<dbReference type="Pfam" id="PF02666">
    <property type="entry name" value="PS_Dcarbxylase"/>
    <property type="match status" value="1"/>
</dbReference>
<dbReference type="AlphaFoldDB" id="A0A1J1AEE6"/>
<accession>A0A1J1AEE6</accession>
<sequence>MALGGLGLVFAPIWGLFGLVLGGFVVWFHRDPDREPPDSGVLSPADGTVTVLRTEGDRVRVGVFMNVTDVHVNRSPVAGEITGVEHVPGGHWPAFSKEAERNERLHIDYEELRVTLIAGTVARRIHPHVQSGATVSRGERISHVSFGSRADVLLPPRFEMADVTVKTGETVRAGESVLAEDPQH</sequence>
<dbReference type="InterPro" id="IPR033175">
    <property type="entry name" value="PSD-A"/>
</dbReference>
<dbReference type="Proteomes" id="UP000186165">
    <property type="component" value="Chromosome"/>
</dbReference>
<keyword evidence="5 11" id="KW-0472">Membrane</keyword>
<evidence type="ECO:0000256" key="1">
    <source>
        <dbReference type="ARBA" id="ARBA00022475"/>
    </source>
</evidence>
<keyword evidence="6" id="KW-0865">Zymogen</keyword>
<keyword evidence="3" id="KW-0210">Decarboxylase</keyword>
<dbReference type="GO" id="GO:0008654">
    <property type="term" value="P:phospholipid biosynthetic process"/>
    <property type="evidence" value="ECO:0007669"/>
    <property type="project" value="UniProtKB-KW"/>
</dbReference>
<evidence type="ECO:0000256" key="9">
    <source>
        <dbReference type="ARBA" id="ARBA00023264"/>
    </source>
</evidence>
<keyword evidence="10" id="KW-0670">Pyruvate</keyword>
<evidence type="ECO:0000313" key="13">
    <source>
        <dbReference type="Proteomes" id="UP000186165"/>
    </source>
</evidence>
<reference evidence="13" key="1">
    <citation type="submission" date="2016-08" db="EMBL/GenBank/DDBJ databases">
        <title>Discovery of first anaerobic lithoheterotrophic haloarchae widely represented in hypersaline habitats.</title>
        <authorList>
            <person name="Sorokin D.Y."/>
            <person name="Kublanov I.V."/>
            <person name="Roman P."/>
            <person name="Sinninghe Damste J.S."/>
            <person name="Golyshin P.N."/>
            <person name="Rojo D."/>
            <person name="Ciordia S."/>
            <person name="Mena Md.C."/>
            <person name="Ferrer M."/>
            <person name="Smedile F."/>
            <person name="Messina E."/>
            <person name="La Cono V."/>
            <person name="Yakimov M.M."/>
        </authorList>
    </citation>
    <scope>NUCLEOTIDE SEQUENCE [LARGE SCALE GENOMIC DNA]</scope>
    <source>
        <strain evidence="13">HSR6</strain>
    </source>
</reference>
<feature type="transmembrane region" description="Helical" evidence="11">
    <location>
        <begin position="6"/>
        <end position="28"/>
    </location>
</feature>
<dbReference type="NCBIfam" id="NF003683">
    <property type="entry name" value="PRK05305.2-3"/>
    <property type="match status" value="1"/>
</dbReference>
<proteinExistence type="predicted"/>
<keyword evidence="1" id="KW-1003">Cell membrane</keyword>
<evidence type="ECO:0000256" key="10">
    <source>
        <dbReference type="ARBA" id="ARBA00023317"/>
    </source>
</evidence>
<keyword evidence="11" id="KW-1133">Transmembrane helix</keyword>
<keyword evidence="11" id="KW-0812">Transmembrane</keyword>
<evidence type="ECO:0000256" key="2">
    <source>
        <dbReference type="ARBA" id="ARBA00022516"/>
    </source>
</evidence>
<evidence type="ECO:0000256" key="7">
    <source>
        <dbReference type="ARBA" id="ARBA00023209"/>
    </source>
</evidence>
<dbReference type="InterPro" id="IPR003817">
    <property type="entry name" value="PS_Dcarbxylase"/>
</dbReference>
<name>A0A1J1AEE6_9EURY</name>
<keyword evidence="2" id="KW-0444">Lipid biosynthesis</keyword>
<dbReference type="GO" id="GO:0004609">
    <property type="term" value="F:phosphatidylserine decarboxylase activity"/>
    <property type="evidence" value="ECO:0007669"/>
    <property type="project" value="UniProtKB-EC"/>
</dbReference>
<gene>
    <name evidence="12" type="primary">psd</name>
    <name evidence="12" type="ORF">HSR6_2078</name>
</gene>
<dbReference type="EC" id="4.1.1.65" evidence="12"/>
<protein>
    <submittedName>
        <fullName evidence="12">Phosphatidylserine decarboxylase</fullName>
        <ecNumber evidence="12">4.1.1.65</ecNumber>
    </submittedName>
</protein>
<evidence type="ECO:0000256" key="3">
    <source>
        <dbReference type="ARBA" id="ARBA00022793"/>
    </source>
</evidence>
<evidence type="ECO:0000256" key="4">
    <source>
        <dbReference type="ARBA" id="ARBA00023098"/>
    </source>
</evidence>
<evidence type="ECO:0000313" key="12">
    <source>
        <dbReference type="EMBL" id="APE96506.1"/>
    </source>
</evidence>
<evidence type="ECO:0000256" key="11">
    <source>
        <dbReference type="SAM" id="Phobius"/>
    </source>
</evidence>
<dbReference type="KEGG" id="hhsr:HSR6_2078"/>
<organism evidence="12 13">
    <name type="scientific">Halodesulfurarchaeum formicicum</name>
    <dbReference type="NCBI Taxonomy" id="1873524"/>
    <lineage>
        <taxon>Archaea</taxon>
        <taxon>Methanobacteriati</taxon>
        <taxon>Methanobacteriota</taxon>
        <taxon>Stenosarchaea group</taxon>
        <taxon>Halobacteria</taxon>
        <taxon>Halobacteriales</taxon>
        <taxon>Halobacteriaceae</taxon>
        <taxon>Halodesulfurarchaeum</taxon>
    </lineage>
</organism>
<keyword evidence="9" id="KW-1208">Phospholipid metabolism</keyword>
<evidence type="ECO:0000256" key="8">
    <source>
        <dbReference type="ARBA" id="ARBA00023239"/>
    </source>
</evidence>
<keyword evidence="13" id="KW-1185">Reference proteome</keyword>
<dbReference type="PANTHER" id="PTHR35809">
    <property type="entry name" value="ARCHAETIDYLSERINE DECARBOXYLASE PROENZYME-RELATED"/>
    <property type="match status" value="1"/>
</dbReference>
<dbReference type="EMBL" id="CP016804">
    <property type="protein sequence ID" value="APE96506.1"/>
    <property type="molecule type" value="Genomic_DNA"/>
</dbReference>
<keyword evidence="4" id="KW-0443">Lipid metabolism</keyword>
<dbReference type="NCBIfam" id="NF038088">
    <property type="entry name" value="anchor_synt_D"/>
    <property type="match status" value="1"/>
</dbReference>
<evidence type="ECO:0000256" key="5">
    <source>
        <dbReference type="ARBA" id="ARBA00023136"/>
    </source>
</evidence>
<dbReference type="PANTHER" id="PTHR35809:SF1">
    <property type="entry name" value="ARCHAETIDYLSERINE DECARBOXYLASE PROENZYME-RELATED"/>
    <property type="match status" value="1"/>
</dbReference>
<keyword evidence="8 12" id="KW-0456">Lyase</keyword>